<dbReference type="AlphaFoldDB" id="A0A7Y9DRF1"/>
<feature type="domain" description="Diphthamide synthase" evidence="1">
    <location>
        <begin position="6"/>
        <end position="196"/>
    </location>
</feature>
<dbReference type="SUPFAM" id="SSF52402">
    <property type="entry name" value="Adenine nucleotide alpha hydrolases-like"/>
    <property type="match status" value="1"/>
</dbReference>
<dbReference type="InterPro" id="IPR002761">
    <property type="entry name" value="Diphthami_syn_dom"/>
</dbReference>
<evidence type="ECO:0000313" key="3">
    <source>
        <dbReference type="Proteomes" id="UP000535890"/>
    </source>
</evidence>
<protein>
    <submittedName>
        <fullName evidence="2">Uncharacterized protein (TIGR00290 family)</fullName>
    </submittedName>
</protein>
<dbReference type="RefSeq" id="WP_343053595.1">
    <property type="nucleotide sequence ID" value="NZ_BAABHP010000012.1"/>
</dbReference>
<proteinExistence type="predicted"/>
<organism evidence="2 3">
    <name type="scientific">Actinomycetospora corticicola</name>
    <dbReference type="NCBI Taxonomy" id="663602"/>
    <lineage>
        <taxon>Bacteria</taxon>
        <taxon>Bacillati</taxon>
        <taxon>Actinomycetota</taxon>
        <taxon>Actinomycetes</taxon>
        <taxon>Pseudonocardiales</taxon>
        <taxon>Pseudonocardiaceae</taxon>
        <taxon>Actinomycetospora</taxon>
    </lineage>
</organism>
<evidence type="ECO:0000259" key="1">
    <source>
        <dbReference type="Pfam" id="PF01902"/>
    </source>
</evidence>
<accession>A0A7Y9DRF1</accession>
<sequence>MASAFVSWSCGKDGALALHEVRSHLEVSGLLTTVTDGVVAMSRVPVACLHAQADALRLPLQTVELPWPCPNETYEALTGRALADLRADGVDELIYGDLFLADIRAYRERALDGTGLAARFPLWGRPTAALAHEMLAAGLRAVVVCVDPSQAPPEIVGRVWDHELLRDLPQDVDPCGENGEFHTFVTDGPGFAHPLDAAAGEPYDRDGFRYVPLALRGPSTG</sequence>
<dbReference type="EMBL" id="JACCBN010000001">
    <property type="protein sequence ID" value="NYD34137.1"/>
    <property type="molecule type" value="Genomic_DNA"/>
</dbReference>
<dbReference type="Pfam" id="PF01902">
    <property type="entry name" value="Diphthami_syn_2"/>
    <property type="match status" value="1"/>
</dbReference>
<dbReference type="InterPro" id="IPR014729">
    <property type="entry name" value="Rossmann-like_a/b/a_fold"/>
</dbReference>
<reference evidence="2 3" key="1">
    <citation type="submission" date="2020-07" db="EMBL/GenBank/DDBJ databases">
        <title>Sequencing the genomes of 1000 actinobacteria strains.</title>
        <authorList>
            <person name="Klenk H.-P."/>
        </authorList>
    </citation>
    <scope>NUCLEOTIDE SEQUENCE [LARGE SCALE GENOMIC DNA]</scope>
    <source>
        <strain evidence="2 3">DSM 45772</strain>
    </source>
</reference>
<gene>
    <name evidence="2" type="ORF">BJ983_000239</name>
</gene>
<name>A0A7Y9DRF1_9PSEU</name>
<comment type="caution">
    <text evidence="2">The sequence shown here is derived from an EMBL/GenBank/DDBJ whole genome shotgun (WGS) entry which is preliminary data.</text>
</comment>
<keyword evidence="3" id="KW-1185">Reference proteome</keyword>
<evidence type="ECO:0000313" key="2">
    <source>
        <dbReference type="EMBL" id="NYD34137.1"/>
    </source>
</evidence>
<dbReference type="Gene3D" id="3.40.50.620">
    <property type="entry name" value="HUPs"/>
    <property type="match status" value="1"/>
</dbReference>
<dbReference type="Proteomes" id="UP000535890">
    <property type="component" value="Unassembled WGS sequence"/>
</dbReference>
<dbReference type="Gene3D" id="3.90.1490.10">
    <property type="entry name" value="putative n-type atp pyrophosphatase, domain 2"/>
    <property type="match status" value="1"/>
</dbReference>